<dbReference type="Pfam" id="PF05222">
    <property type="entry name" value="AlaDh_PNT_N"/>
    <property type="match status" value="1"/>
</dbReference>
<dbReference type="InterPro" id="IPR007886">
    <property type="entry name" value="AlaDH/PNT_N"/>
</dbReference>
<dbReference type="InterPro" id="IPR036291">
    <property type="entry name" value="NAD(P)-bd_dom_sf"/>
</dbReference>
<dbReference type="GO" id="GO:0005886">
    <property type="term" value="C:plasma membrane"/>
    <property type="evidence" value="ECO:0007669"/>
    <property type="project" value="TreeGrafter"/>
</dbReference>
<dbReference type="GO" id="GO:0000286">
    <property type="term" value="F:alanine dehydrogenase activity"/>
    <property type="evidence" value="ECO:0007669"/>
    <property type="project" value="TreeGrafter"/>
</dbReference>
<dbReference type="GO" id="GO:0006524">
    <property type="term" value="P:alanine catabolic process"/>
    <property type="evidence" value="ECO:0007669"/>
    <property type="project" value="TreeGrafter"/>
</dbReference>
<reference evidence="4 5" key="1">
    <citation type="journal article" date="2016" name="Nat. Commun.">
        <title>Thousands of microbial genomes shed light on interconnected biogeochemical processes in an aquifer system.</title>
        <authorList>
            <person name="Anantharaman K."/>
            <person name="Brown C.T."/>
            <person name="Hug L.A."/>
            <person name="Sharon I."/>
            <person name="Castelle C.J."/>
            <person name="Probst A.J."/>
            <person name="Thomas B.C."/>
            <person name="Singh A."/>
            <person name="Wilkins M.J."/>
            <person name="Karaoz U."/>
            <person name="Brodie E.L."/>
            <person name="Williams K.H."/>
            <person name="Hubbard S.S."/>
            <person name="Banfield J.F."/>
        </authorList>
    </citation>
    <scope>NUCLEOTIDE SEQUENCE [LARGE SCALE GENOMIC DNA]</scope>
</reference>
<protein>
    <submittedName>
        <fullName evidence="4">Uncharacterized protein</fullName>
    </submittedName>
</protein>
<sequence>MAECVVGVPREQKTQEGRVGMTPAGVWVVTQLGGRVLVEHDAGVLSGFSDQAYKDLGAIIVETSDEIWKNADIVVKIKEPIKSEYPHLRSFAGRTLFTYLHLAGGAIDLTRTLLDNKITAIAYETVSLPGKDNRAVFPLLVPMSQIAGTQAMHGALARHQPEHHQDLSVVIIGGGNVGEAALCRAVCGVGSIVIFEAWEKRILELKKEYGRIEKVKIFPLTMLDDKSVRKYLKEADIVISGPMLPGGKEAPIVLTQKHFRIMKQGCYIADVSIDQGGSTAWTKGNPTKPGETFTRGARKLVFSAVPNIPGSTVPAEATLALTDTTLPYVLVLVSESLRSKGGEYTALRDNTDLRKGLQTYNGYVTNEHVAAHHDLSKEYRSPDSFF</sequence>
<dbReference type="PANTHER" id="PTHR42795">
    <property type="entry name" value="ALANINE DEHYDROGENASE"/>
    <property type="match status" value="1"/>
</dbReference>
<dbReference type="InterPro" id="IPR007698">
    <property type="entry name" value="AlaDH/PNT_NAD(H)-bd"/>
</dbReference>
<evidence type="ECO:0000259" key="3">
    <source>
        <dbReference type="SMART" id="SM01003"/>
    </source>
</evidence>
<evidence type="ECO:0000313" key="4">
    <source>
        <dbReference type="EMBL" id="OGZ05483.1"/>
    </source>
</evidence>
<dbReference type="Proteomes" id="UP000177122">
    <property type="component" value="Unassembled WGS sequence"/>
</dbReference>
<accession>A0A1G2CVV6</accession>
<gene>
    <name evidence="4" type="ORF">A2845_05715</name>
</gene>
<dbReference type="SMART" id="SM01003">
    <property type="entry name" value="AlaDh_PNT_N"/>
    <property type="match status" value="1"/>
</dbReference>
<evidence type="ECO:0000256" key="1">
    <source>
        <dbReference type="ARBA" id="ARBA00023002"/>
    </source>
</evidence>
<feature type="domain" description="Alanine dehydrogenase/pyridine nucleotide transhydrogenase NAD(H)-binding" evidence="2">
    <location>
        <begin position="153"/>
        <end position="303"/>
    </location>
</feature>
<name>A0A1G2CVV6_9BACT</name>
<dbReference type="SUPFAM" id="SSF52283">
    <property type="entry name" value="Formate/glycerate dehydrogenase catalytic domain-like"/>
    <property type="match status" value="1"/>
</dbReference>
<dbReference type="EMBL" id="MHLI01000010">
    <property type="protein sequence ID" value="OGZ05483.1"/>
    <property type="molecule type" value="Genomic_DNA"/>
</dbReference>
<feature type="domain" description="Alanine dehydrogenase/pyridine nucleotide transhydrogenase N-terminal" evidence="3">
    <location>
        <begin position="7"/>
        <end position="147"/>
    </location>
</feature>
<evidence type="ECO:0000259" key="2">
    <source>
        <dbReference type="SMART" id="SM01002"/>
    </source>
</evidence>
<proteinExistence type="predicted"/>
<evidence type="ECO:0000313" key="5">
    <source>
        <dbReference type="Proteomes" id="UP000177122"/>
    </source>
</evidence>
<dbReference type="Pfam" id="PF01262">
    <property type="entry name" value="AlaDh_PNT_C"/>
    <property type="match status" value="1"/>
</dbReference>
<keyword evidence="1" id="KW-0560">Oxidoreductase</keyword>
<dbReference type="PANTHER" id="PTHR42795:SF1">
    <property type="entry name" value="ALANINE DEHYDROGENASE"/>
    <property type="match status" value="1"/>
</dbReference>
<comment type="caution">
    <text evidence="4">The sequence shown here is derived from an EMBL/GenBank/DDBJ whole genome shotgun (WGS) entry which is preliminary data.</text>
</comment>
<organism evidence="4 5">
    <name type="scientific">Candidatus Lloydbacteria bacterium RIFCSPHIGHO2_01_FULL_49_22</name>
    <dbReference type="NCBI Taxonomy" id="1798658"/>
    <lineage>
        <taxon>Bacteria</taxon>
        <taxon>Candidatus Lloydiibacteriota</taxon>
    </lineage>
</organism>
<dbReference type="SMART" id="SM01002">
    <property type="entry name" value="AlaDh_PNT_C"/>
    <property type="match status" value="1"/>
</dbReference>
<dbReference type="Gene3D" id="3.40.50.720">
    <property type="entry name" value="NAD(P)-binding Rossmann-like Domain"/>
    <property type="match status" value="2"/>
</dbReference>
<dbReference type="AlphaFoldDB" id="A0A1G2CVV6"/>
<dbReference type="SUPFAM" id="SSF51735">
    <property type="entry name" value="NAD(P)-binding Rossmann-fold domains"/>
    <property type="match status" value="1"/>
</dbReference>